<reference evidence="1" key="1">
    <citation type="submission" date="2018-06" db="EMBL/GenBank/DDBJ databases">
        <authorList>
            <person name="Zhirakovskaya E."/>
        </authorList>
    </citation>
    <scope>NUCLEOTIDE SEQUENCE</scope>
</reference>
<gene>
    <name evidence="1" type="ORF">MNBD_ALPHA04-179</name>
</gene>
<dbReference type="CDD" id="cd00756">
    <property type="entry name" value="MoaE"/>
    <property type="match status" value="1"/>
</dbReference>
<sequence length="148" mass="16347">MITIHVQTDDFEMGAEINTLAALGGGAVASFIGQVRGDGEVIGLELEHYPAMTQKALREIAETANGKWELHGITIIHRVGKLKLGDQIVLVCTCSNHRQAALEACSYIIDRLKTDAPFWKKELRADGSGKWVEERQSDIDTARGWEDK</sequence>
<protein>
    <submittedName>
        <fullName evidence="1">Molybdopterin synthase catalytic subunit MoaE</fullName>
        <ecNumber evidence="1">2.8.1.12</ecNumber>
    </submittedName>
</protein>
<dbReference type="Pfam" id="PF02391">
    <property type="entry name" value="MoaE"/>
    <property type="match status" value="1"/>
</dbReference>
<organism evidence="1">
    <name type="scientific">hydrothermal vent metagenome</name>
    <dbReference type="NCBI Taxonomy" id="652676"/>
    <lineage>
        <taxon>unclassified sequences</taxon>
        <taxon>metagenomes</taxon>
        <taxon>ecological metagenomes</taxon>
    </lineage>
</organism>
<proteinExistence type="predicted"/>
<dbReference type="SUPFAM" id="SSF54690">
    <property type="entry name" value="Molybdopterin synthase subunit MoaE"/>
    <property type="match status" value="1"/>
</dbReference>
<dbReference type="GO" id="GO:0006777">
    <property type="term" value="P:Mo-molybdopterin cofactor biosynthetic process"/>
    <property type="evidence" value="ECO:0007669"/>
    <property type="project" value="InterPro"/>
</dbReference>
<dbReference type="EMBL" id="UOEF01000339">
    <property type="protein sequence ID" value="VAW02015.1"/>
    <property type="molecule type" value="Genomic_DNA"/>
</dbReference>
<dbReference type="Gene3D" id="3.90.1170.40">
    <property type="entry name" value="Molybdopterin biosynthesis MoaE subunit"/>
    <property type="match status" value="1"/>
</dbReference>
<dbReference type="EC" id="2.8.1.12" evidence="1"/>
<dbReference type="PANTHER" id="PTHR23404">
    <property type="entry name" value="MOLYBDOPTERIN SYNTHASE RELATED"/>
    <property type="match status" value="1"/>
</dbReference>
<evidence type="ECO:0000313" key="1">
    <source>
        <dbReference type="EMBL" id="VAW02015.1"/>
    </source>
</evidence>
<accession>A0A3B0S6N7</accession>
<name>A0A3B0S6N7_9ZZZZ</name>
<dbReference type="AlphaFoldDB" id="A0A3B0S6N7"/>
<dbReference type="InterPro" id="IPR003448">
    <property type="entry name" value="Mopterin_biosynth_MoaE"/>
</dbReference>
<dbReference type="InterPro" id="IPR036563">
    <property type="entry name" value="MoaE_sf"/>
</dbReference>
<dbReference type="GO" id="GO:0030366">
    <property type="term" value="F:molybdopterin synthase activity"/>
    <property type="evidence" value="ECO:0007669"/>
    <property type="project" value="UniProtKB-EC"/>
</dbReference>
<keyword evidence="1" id="KW-0808">Transferase</keyword>